<evidence type="ECO:0000313" key="2">
    <source>
        <dbReference type="EMBL" id="MDH6284641.1"/>
    </source>
</evidence>
<sequence>MKTTAKIAAAAAGACAALALGSGTASAFTVNPVPGGTDFRVNHGEAVALSQVRVVGPLLNPLYPHMVAPMGDVLQTKIDFAATHGDRGAGTTIYGPLRAPSGALVYTYG</sequence>
<feature type="chain" id="PRO_5046155242" evidence="1">
    <location>
        <begin position="28"/>
        <end position="109"/>
    </location>
</feature>
<evidence type="ECO:0000313" key="3">
    <source>
        <dbReference type="Proteomes" id="UP001160334"/>
    </source>
</evidence>
<comment type="caution">
    <text evidence="2">The sequence shown here is derived from an EMBL/GenBank/DDBJ whole genome shotgun (WGS) entry which is preliminary data.</text>
</comment>
<name>A0ABT6MJZ1_9NOCA</name>
<feature type="signal peptide" evidence="1">
    <location>
        <begin position="1"/>
        <end position="27"/>
    </location>
</feature>
<keyword evidence="1" id="KW-0732">Signal</keyword>
<gene>
    <name evidence="2" type="ORF">M2280_005902</name>
</gene>
<proteinExistence type="predicted"/>
<dbReference type="EMBL" id="JARXVC010000025">
    <property type="protein sequence ID" value="MDH6284641.1"/>
    <property type="molecule type" value="Genomic_DNA"/>
</dbReference>
<reference evidence="2 3" key="1">
    <citation type="submission" date="2023-04" db="EMBL/GenBank/DDBJ databases">
        <title>Forest soil microbial communities from Buena Vista Peninsula, Colon Province, Panama.</title>
        <authorList>
            <person name="Bouskill N."/>
        </authorList>
    </citation>
    <scope>NUCLEOTIDE SEQUENCE [LARGE SCALE GENOMIC DNA]</scope>
    <source>
        <strain evidence="2 3">CFH S0262</strain>
    </source>
</reference>
<dbReference type="Proteomes" id="UP001160334">
    <property type="component" value="Unassembled WGS sequence"/>
</dbReference>
<evidence type="ECO:0000256" key="1">
    <source>
        <dbReference type="SAM" id="SignalP"/>
    </source>
</evidence>
<protein>
    <submittedName>
        <fullName evidence="2">Uncharacterized protein</fullName>
    </submittedName>
</protein>
<keyword evidence="3" id="KW-1185">Reference proteome</keyword>
<accession>A0ABT6MJZ1</accession>
<dbReference type="RefSeq" id="WP_280763853.1">
    <property type="nucleotide sequence ID" value="NZ_JARXVC010000025.1"/>
</dbReference>
<organism evidence="2 3">
    <name type="scientific">Prescottella agglutinans</name>
    <dbReference type="NCBI Taxonomy" id="1644129"/>
    <lineage>
        <taxon>Bacteria</taxon>
        <taxon>Bacillati</taxon>
        <taxon>Actinomycetota</taxon>
        <taxon>Actinomycetes</taxon>
        <taxon>Mycobacteriales</taxon>
        <taxon>Nocardiaceae</taxon>
        <taxon>Prescottella</taxon>
    </lineage>
</organism>